<dbReference type="SUPFAM" id="SSF51735">
    <property type="entry name" value="NAD(P)-binding Rossmann-fold domains"/>
    <property type="match status" value="1"/>
</dbReference>
<accession>A0A0A0JC79</accession>
<dbReference type="RefSeq" id="WP_035911650.1">
    <property type="nucleotide sequence ID" value="NZ_AVPJ01000001.1"/>
</dbReference>
<dbReference type="OrthoDB" id="9796561at2"/>
<feature type="domain" description="Ketopantoate reductase N-terminal" evidence="1">
    <location>
        <begin position="3"/>
        <end position="41"/>
    </location>
</feature>
<dbReference type="InterPro" id="IPR013332">
    <property type="entry name" value="KPR_N"/>
</dbReference>
<protein>
    <recommendedName>
        <fullName evidence="1">Ketopantoate reductase N-terminal domain-containing protein</fullName>
    </recommendedName>
</protein>
<dbReference type="AlphaFoldDB" id="A0A0A0JC79"/>
<evidence type="ECO:0000313" key="3">
    <source>
        <dbReference type="Proteomes" id="UP000030002"/>
    </source>
</evidence>
<evidence type="ECO:0000259" key="1">
    <source>
        <dbReference type="Pfam" id="PF02558"/>
    </source>
</evidence>
<dbReference type="Pfam" id="PF02558">
    <property type="entry name" value="ApbA"/>
    <property type="match status" value="1"/>
</dbReference>
<keyword evidence="3" id="KW-1185">Reference proteome</keyword>
<evidence type="ECO:0000313" key="2">
    <source>
        <dbReference type="EMBL" id="KGN34980.1"/>
    </source>
</evidence>
<dbReference type="InterPro" id="IPR036291">
    <property type="entry name" value="NAD(P)-bd_dom_sf"/>
</dbReference>
<reference evidence="2 3" key="1">
    <citation type="submission" date="2013-08" db="EMBL/GenBank/DDBJ databases">
        <title>The genome sequence of Knoellia sinensis.</title>
        <authorList>
            <person name="Zhu W."/>
            <person name="Wang G."/>
        </authorList>
    </citation>
    <scope>NUCLEOTIDE SEQUENCE [LARGE SCALE GENOMIC DNA]</scope>
    <source>
        <strain evidence="2 3">KCTC 19936</strain>
    </source>
</reference>
<gene>
    <name evidence="2" type="ORF">N802_00300</name>
</gene>
<sequence>MRVLVVGAGAVGQVIGYHLRAAGAEVTFFVRPRHVDEVRQGFTLFPLHVHWPRGTVDAVALSDFSVVSRPEDVLAEDFDQVYLAIPSTGLGGAWLGELLRATGEATVVVFPTGPEDVATVRAAGLPESRTVEGMLSLVSYTAPMPGETRFAREGMAFWFPPLAPSLLSGPADRAHAIATTLQRGGMPAKRLRDLARVRAYPIAVSSVWLLALESVDWSFRELFTGPACELASRGVVEATAVLSAEGLRPRFPLRAMGHPGALRALVVVATRIVPFPLETYVRQHFTKVGDQTRGTIRAIAARGRDAGLSVETLEQLADDSAT</sequence>
<name>A0A0A0JC79_9MICO</name>
<dbReference type="EMBL" id="AVPJ01000001">
    <property type="protein sequence ID" value="KGN34980.1"/>
    <property type="molecule type" value="Genomic_DNA"/>
</dbReference>
<dbReference type="Proteomes" id="UP000030002">
    <property type="component" value="Unassembled WGS sequence"/>
</dbReference>
<dbReference type="STRING" id="1385520.N802_00300"/>
<dbReference type="eggNOG" id="COG1893">
    <property type="taxonomic scope" value="Bacteria"/>
</dbReference>
<proteinExistence type="predicted"/>
<organism evidence="2 3">
    <name type="scientific">Knoellia sinensis KCTC 19936</name>
    <dbReference type="NCBI Taxonomy" id="1385520"/>
    <lineage>
        <taxon>Bacteria</taxon>
        <taxon>Bacillati</taxon>
        <taxon>Actinomycetota</taxon>
        <taxon>Actinomycetes</taxon>
        <taxon>Micrococcales</taxon>
        <taxon>Intrasporangiaceae</taxon>
        <taxon>Knoellia</taxon>
    </lineage>
</organism>
<dbReference type="Gene3D" id="3.40.50.720">
    <property type="entry name" value="NAD(P)-binding Rossmann-like Domain"/>
    <property type="match status" value="1"/>
</dbReference>
<comment type="caution">
    <text evidence="2">The sequence shown here is derived from an EMBL/GenBank/DDBJ whole genome shotgun (WGS) entry which is preliminary data.</text>
</comment>